<dbReference type="FunFam" id="3.10.250.10:FF:000003">
    <property type="entry name" value="Deleted in malignant brain tumors 1"/>
    <property type="match status" value="6"/>
</dbReference>
<feature type="disulfide bond" evidence="7">
    <location>
        <begin position="501"/>
        <end position="511"/>
    </location>
</feature>
<feature type="disulfide bond" evidence="7">
    <location>
        <begin position="793"/>
        <end position="857"/>
    </location>
</feature>
<keyword evidence="2" id="KW-0964">Secreted</keyword>
<feature type="disulfide bond" evidence="7">
    <location>
        <begin position="394"/>
        <end position="404"/>
    </location>
</feature>
<evidence type="ECO:0000313" key="9">
    <source>
        <dbReference type="Ensembl" id="ENSOABP00000074864.1"/>
    </source>
</evidence>
<feature type="domain" description="SRCR" evidence="8">
    <location>
        <begin position="538"/>
        <end position="638"/>
    </location>
</feature>
<sequence>LRTVLNSFYAAVEGHIRLVNGGNSSCSGRVEIFHSGQWGTVCDDSWDQVDAQVVCRQLGCGRVISAPANAQFGQGTGPIWLDDVSCSGSESNLTQCQHLGFGSHNSVSNSAAVEGRIRLVGGNSSCSGRVEIFHSGQWGTVCDDLWDLVDAQVVCRQLGCGRVISAPANAQFGQGTGPIWLDDVSCSGSESNLTQCQHLGFGSHNCGHSEDAGVICEGRIRLVGGNSSCSGRVEIFHSGQWGTVCDDLWDLVDAQVVCRQLGCGRVISAPANAQFGQGTGPIWLDDVSCSGSESNLTQCQHLGFGSHNCGHSEDAGQQCSSGGRIRLVGGNSSCSGRVEIFHSGQWGTVCDDLWDLVDAQVVCRQLGCGRVISAPANAQFGQGTGPIWLDDVSCSGSESNLTQCQHLGFGSHNCGHSEDAGVICEGKFVQRIRLVGGNSSCSGRVEIFHSGQWGTVCDDLWDLVDAQVVCRQLGCGRVISAPANAQFGQGTGPIWLDDVSCSGSESNLTQCQHLGFGSHNCGHSEDAGVICEGKFGRIRLVGGNSSCSGRVEIFHSGQWGTVCDDLWDLVDAQVVCRQLGCGRVISAPANAQFGQGTGPIWLDDVSCSGSESNLTQCQHLGFGSHNCGHSEDAGVICEAVEGRIRLVGGNSSCSGRVEIFHSGQWGTVCDDLWDLVDAQVVCRQLGCGRVISAPANAQFGQGTGPIWLDDVSCSGSESNLTQCQHLGFGSHNCGHSEDAGVICEGKFVQLLTLKCHCLIICPGLEGHIRLVGGNSSCSGRVEIFHSGQWGTVCDDLWDLVDAQVVCRQLGCGRVISAPANAQFGQGTGPIWLDDVSCSGSESNLTQCQHLGFGSHNCGHSEDAGVICEGKFVQLLTLKYHCLITCPGCLTDRFAVNDYDSFELSYTVLPTSSSTLNILFKDNILEPYCKPNKKLIICHLKCKFG</sequence>
<evidence type="ECO:0000256" key="1">
    <source>
        <dbReference type="ARBA" id="ARBA00004613"/>
    </source>
</evidence>
<dbReference type="PROSITE" id="PS50287">
    <property type="entry name" value="SRCR_2"/>
    <property type="match status" value="8"/>
</dbReference>
<keyword evidence="4" id="KW-0677">Repeat</keyword>
<comment type="caution">
    <text evidence="7">Lacks conserved residue(s) required for the propagation of feature annotation.</text>
</comment>
<evidence type="ECO:0000256" key="7">
    <source>
        <dbReference type="PROSITE-ProRule" id="PRU00196"/>
    </source>
</evidence>
<feature type="disulfide bond" evidence="7">
    <location>
        <begin position="142"/>
        <end position="206"/>
    </location>
</feature>
<feature type="disulfide bond" evidence="7">
    <location>
        <begin position="669"/>
        <end position="733"/>
    </location>
</feature>
<feature type="disulfide bond" evidence="7">
    <location>
        <begin position="258"/>
        <end position="319"/>
    </location>
</feature>
<feature type="disulfide bond" evidence="7">
    <location>
        <begin position="837"/>
        <end position="847"/>
    </location>
</feature>
<feature type="disulfide bond" evidence="7">
    <location>
        <begin position="186"/>
        <end position="196"/>
    </location>
</feature>
<evidence type="ECO:0000259" key="8">
    <source>
        <dbReference type="PROSITE" id="PS50287"/>
    </source>
</evidence>
<feature type="domain" description="SRCR" evidence="8">
    <location>
        <begin position="644"/>
        <end position="744"/>
    </location>
</feature>
<dbReference type="AlphaFoldDB" id="A0AAZ1Y4S2"/>
<keyword evidence="10" id="KW-1185">Reference proteome</keyword>
<feature type="domain" description="SRCR" evidence="8">
    <location>
        <begin position="768"/>
        <end position="868"/>
    </location>
</feature>
<dbReference type="Ensembl" id="ENSOABT00000079617.1">
    <property type="protein sequence ID" value="ENSOABP00000074864.1"/>
    <property type="gene ID" value="ENSOABG00000032810.1"/>
</dbReference>
<feature type="disulfide bond" evidence="7">
    <location>
        <begin position="563"/>
        <end position="627"/>
    </location>
</feature>
<feature type="disulfide bond" evidence="7">
    <location>
        <begin position="245"/>
        <end position="309"/>
    </location>
</feature>
<feature type="disulfide bond" evidence="7">
    <location>
        <begin position="289"/>
        <end position="299"/>
    </location>
</feature>
<comment type="subcellular location">
    <subcellularLocation>
        <location evidence="1">Secreted</location>
    </subcellularLocation>
</comment>
<dbReference type="Gene3D" id="3.10.250.10">
    <property type="entry name" value="SRCR-like domain"/>
    <property type="match status" value="8"/>
</dbReference>
<gene>
    <name evidence="9" type="primary">CD163</name>
</gene>
<feature type="disulfide bond" evidence="7">
    <location>
        <begin position="470"/>
        <end position="531"/>
    </location>
</feature>
<feature type="disulfide bond" evidence="7">
    <location>
        <begin position="363"/>
        <end position="424"/>
    </location>
</feature>
<dbReference type="FunFam" id="3.10.250.10:FF:000006">
    <property type="entry name" value="neurotrypsin isoform X2"/>
    <property type="match status" value="2"/>
</dbReference>
<feature type="disulfide bond" evidence="7">
    <location>
        <begin position="682"/>
        <end position="743"/>
    </location>
</feature>
<feature type="domain" description="SRCR" evidence="8">
    <location>
        <begin position="325"/>
        <end position="425"/>
    </location>
</feature>
<feature type="disulfide bond" evidence="7">
    <location>
        <begin position="155"/>
        <end position="216"/>
    </location>
</feature>
<feature type="domain" description="SRCR" evidence="8">
    <location>
        <begin position="432"/>
        <end position="532"/>
    </location>
</feature>
<dbReference type="SUPFAM" id="SSF56487">
    <property type="entry name" value="SRCR-like"/>
    <property type="match status" value="8"/>
</dbReference>
<dbReference type="InterPro" id="IPR001190">
    <property type="entry name" value="SRCR"/>
</dbReference>
<dbReference type="GO" id="GO:0031638">
    <property type="term" value="P:zymogen activation"/>
    <property type="evidence" value="ECO:0007669"/>
    <property type="project" value="TreeGrafter"/>
</dbReference>
<evidence type="ECO:0000256" key="2">
    <source>
        <dbReference type="ARBA" id="ARBA00022525"/>
    </source>
</evidence>
<reference evidence="9" key="2">
    <citation type="submission" date="2025-08" db="UniProtKB">
        <authorList>
            <consortium name="Ensembl"/>
        </authorList>
    </citation>
    <scope>IDENTIFICATION</scope>
</reference>
<feature type="disulfide bond" evidence="7">
    <location>
        <begin position="806"/>
        <end position="867"/>
    </location>
</feature>
<dbReference type="GO" id="GO:0004252">
    <property type="term" value="F:serine-type endopeptidase activity"/>
    <property type="evidence" value="ECO:0007669"/>
    <property type="project" value="TreeGrafter"/>
</dbReference>
<dbReference type="PROSITE" id="PS00420">
    <property type="entry name" value="SRCR_1"/>
    <property type="match status" value="8"/>
</dbReference>
<dbReference type="PRINTS" id="PR00258">
    <property type="entry name" value="SPERACTRCPTR"/>
</dbReference>
<keyword evidence="6" id="KW-0325">Glycoprotein</keyword>
<feature type="disulfide bond" evidence="7">
    <location>
        <begin position="86"/>
        <end position="96"/>
    </location>
</feature>
<dbReference type="SMART" id="SM00202">
    <property type="entry name" value="SR"/>
    <property type="match status" value="8"/>
</dbReference>
<reference evidence="9" key="3">
    <citation type="submission" date="2025-09" db="UniProtKB">
        <authorList>
            <consortium name="Ensembl"/>
        </authorList>
    </citation>
    <scope>IDENTIFICATION</scope>
</reference>
<dbReference type="GO" id="GO:0005886">
    <property type="term" value="C:plasma membrane"/>
    <property type="evidence" value="ECO:0007669"/>
    <property type="project" value="TreeGrafter"/>
</dbReference>
<proteinExistence type="predicted"/>
<dbReference type="PANTHER" id="PTHR48071:SF15">
    <property type="entry name" value="SRCR DOMAIN-CONTAINING PROTEIN"/>
    <property type="match status" value="1"/>
</dbReference>
<feature type="disulfide bond" evidence="7">
    <location>
        <begin position="350"/>
        <end position="414"/>
    </location>
</feature>
<feature type="disulfide bond" evidence="7">
    <location>
        <begin position="457"/>
        <end position="521"/>
    </location>
</feature>
<dbReference type="PANTHER" id="PTHR48071">
    <property type="entry name" value="SRCR DOMAIN-CONTAINING PROTEIN"/>
    <property type="match status" value="1"/>
</dbReference>
<feature type="disulfide bond" evidence="7">
    <location>
        <begin position="607"/>
        <end position="617"/>
    </location>
</feature>
<keyword evidence="3" id="KW-0732">Signal</keyword>
<feature type="domain" description="SRCR" evidence="8">
    <location>
        <begin position="16"/>
        <end position="105"/>
    </location>
</feature>
<feature type="disulfide bond" evidence="7">
    <location>
        <begin position="576"/>
        <end position="637"/>
    </location>
</feature>
<dbReference type="GO" id="GO:0005615">
    <property type="term" value="C:extracellular space"/>
    <property type="evidence" value="ECO:0007669"/>
    <property type="project" value="TreeGrafter"/>
</dbReference>
<reference evidence="10" key="1">
    <citation type="submission" date="2020-03" db="EMBL/GenBank/DDBJ databases">
        <title>Evolution of repeat sequences and sex chromosomes of tilapia species revealed by chromosome-level genomes.</title>
        <authorList>
            <person name="Xu L."/>
            <person name="Tao W."/>
            <person name="Wang D."/>
            <person name="Zhou Q."/>
        </authorList>
    </citation>
    <scope>NUCLEOTIDE SEQUENCE [LARGE SCALE GENOMIC DNA]</scope>
    <source>
        <strain evidence="10">Israel</strain>
    </source>
</reference>
<dbReference type="Proteomes" id="UP000472276">
    <property type="component" value="Unassembled WGS sequence"/>
</dbReference>
<evidence type="ECO:0000256" key="5">
    <source>
        <dbReference type="ARBA" id="ARBA00023157"/>
    </source>
</evidence>
<dbReference type="InterPro" id="IPR036772">
    <property type="entry name" value="SRCR-like_dom_sf"/>
</dbReference>
<evidence type="ECO:0000256" key="4">
    <source>
        <dbReference type="ARBA" id="ARBA00022737"/>
    </source>
</evidence>
<keyword evidence="5 7" id="KW-1015">Disulfide bond</keyword>
<evidence type="ECO:0000313" key="10">
    <source>
        <dbReference type="Proteomes" id="UP000472276"/>
    </source>
</evidence>
<accession>A0AAZ1Y4S2</accession>
<evidence type="ECO:0000256" key="3">
    <source>
        <dbReference type="ARBA" id="ARBA00022729"/>
    </source>
</evidence>
<feature type="domain" description="SRCR" evidence="8">
    <location>
        <begin position="220"/>
        <end position="320"/>
    </location>
</feature>
<feature type="domain" description="SRCR" evidence="8">
    <location>
        <begin position="117"/>
        <end position="217"/>
    </location>
</feature>
<organism evidence="9 10">
    <name type="scientific">Oreochromis aureus</name>
    <name type="common">Israeli tilapia</name>
    <name type="synonym">Chromis aureus</name>
    <dbReference type="NCBI Taxonomy" id="47969"/>
    <lineage>
        <taxon>Eukaryota</taxon>
        <taxon>Metazoa</taxon>
        <taxon>Chordata</taxon>
        <taxon>Craniata</taxon>
        <taxon>Vertebrata</taxon>
        <taxon>Euteleostomi</taxon>
        <taxon>Actinopterygii</taxon>
        <taxon>Neopterygii</taxon>
        <taxon>Teleostei</taxon>
        <taxon>Neoteleostei</taxon>
        <taxon>Acanthomorphata</taxon>
        <taxon>Ovalentaria</taxon>
        <taxon>Cichlomorphae</taxon>
        <taxon>Cichliformes</taxon>
        <taxon>Cichlidae</taxon>
        <taxon>African cichlids</taxon>
        <taxon>Pseudocrenilabrinae</taxon>
        <taxon>Oreochromini</taxon>
        <taxon>Oreochromis</taxon>
    </lineage>
</organism>
<dbReference type="Pfam" id="PF00530">
    <property type="entry name" value="SRCR"/>
    <property type="match status" value="8"/>
</dbReference>
<evidence type="ECO:0000256" key="6">
    <source>
        <dbReference type="ARBA" id="ARBA00023180"/>
    </source>
</evidence>
<feature type="disulfide bond" evidence="7">
    <location>
        <begin position="713"/>
        <end position="723"/>
    </location>
</feature>
<name>A0AAZ1Y4S2_OREAU</name>
<protein>
    <recommendedName>
        <fullName evidence="8">SRCR domain-containing protein</fullName>
    </recommendedName>
</protein>